<feature type="compositionally biased region" description="Polar residues" evidence="1">
    <location>
        <begin position="427"/>
        <end position="439"/>
    </location>
</feature>
<dbReference type="InterPro" id="IPR005162">
    <property type="entry name" value="Retrotrans_gag_dom"/>
</dbReference>
<evidence type="ECO:0000313" key="4">
    <source>
        <dbReference type="RefSeq" id="XP_056851566.1"/>
    </source>
</evidence>
<feature type="compositionally biased region" description="Basic and acidic residues" evidence="1">
    <location>
        <begin position="378"/>
        <end position="424"/>
    </location>
</feature>
<feature type="domain" description="Retrotransposon gag" evidence="2">
    <location>
        <begin position="34"/>
        <end position="126"/>
    </location>
</feature>
<dbReference type="OrthoDB" id="1111771at2759"/>
<evidence type="ECO:0000313" key="3">
    <source>
        <dbReference type="Proteomes" id="UP000504610"/>
    </source>
</evidence>
<proteinExistence type="predicted"/>
<evidence type="ECO:0000256" key="1">
    <source>
        <dbReference type="SAM" id="MobiDB-lite"/>
    </source>
</evidence>
<name>A0A9W3CJ72_RAPSA</name>
<reference evidence="4" key="1">
    <citation type="submission" date="2025-08" db="UniProtKB">
        <authorList>
            <consortium name="RefSeq"/>
        </authorList>
    </citation>
    <scope>IDENTIFICATION</scope>
    <source>
        <tissue evidence="4">Leaf</tissue>
    </source>
</reference>
<accession>A0A9W3CJ72</accession>
<dbReference type="PANTHER" id="PTHR33223:SF11">
    <property type="entry name" value="ELEMENT PROTEIN, PUTATIVE-RELATED"/>
    <property type="match status" value="1"/>
</dbReference>
<evidence type="ECO:0000259" key="2">
    <source>
        <dbReference type="Pfam" id="PF03732"/>
    </source>
</evidence>
<dbReference type="AlphaFoldDB" id="A0A9W3CJ72"/>
<feature type="compositionally biased region" description="Basic and acidic residues" evidence="1">
    <location>
        <begin position="338"/>
        <end position="354"/>
    </location>
</feature>
<protein>
    <submittedName>
        <fullName evidence="4">Uncharacterized protein LOC130500649</fullName>
    </submittedName>
</protein>
<dbReference type="Proteomes" id="UP000504610">
    <property type="component" value="Unplaced"/>
</dbReference>
<organism evidence="3 4">
    <name type="scientific">Raphanus sativus</name>
    <name type="common">Radish</name>
    <name type="synonym">Raphanus raphanistrum var. sativus</name>
    <dbReference type="NCBI Taxonomy" id="3726"/>
    <lineage>
        <taxon>Eukaryota</taxon>
        <taxon>Viridiplantae</taxon>
        <taxon>Streptophyta</taxon>
        <taxon>Embryophyta</taxon>
        <taxon>Tracheophyta</taxon>
        <taxon>Spermatophyta</taxon>
        <taxon>Magnoliopsida</taxon>
        <taxon>eudicotyledons</taxon>
        <taxon>Gunneridae</taxon>
        <taxon>Pentapetalae</taxon>
        <taxon>rosids</taxon>
        <taxon>malvids</taxon>
        <taxon>Brassicales</taxon>
        <taxon>Brassicaceae</taxon>
        <taxon>Brassiceae</taxon>
        <taxon>Raphanus</taxon>
    </lineage>
</organism>
<dbReference type="GeneID" id="130500649"/>
<sequence>MVRRNPFKGSSLEHPQDHIEGLEVLIPDEYSRCRLFPFSLEGEALRWLNCLPKGSLTSWKEIRNVFLKQLFDDTRYWEVRRRISTFRQNPQESFKNAWGRFKGYELECPHHGYPEQQFLKIFYKGVILSYKTTLDTSSEGNFVTRNPIEARRFIENMATGRSYEEMNEEKEKAINSRENIELAEIKNSINSLQSLLTDRNPPNLCQYYNKTPPISEYELEFTEELDTTDPHSVFNVDSFTRDYEICVQSRTGREKYNLKQEFTGNRKMKFDFNGKINIVYGKLNQKIDSLVEHLRGMEDQIANLATTLKRETGRLPGRTDAKPRAKRQAYAVMLRSGKRLETNARDDASNKKIIDNSGKSNSNPIELLDNDSDSGTSEQRRKSSNKKDEGRTIDLGKENPDAEIEIDRLDEPNIDRSTGKENDRPSGGTNDCNTQSTGTERVYRTPSPFPPNKPQTKKALEHAICKNAFDKITSSYPSVTPLR</sequence>
<keyword evidence="3" id="KW-1185">Reference proteome</keyword>
<feature type="region of interest" description="Disordered" evidence="1">
    <location>
        <begin position="337"/>
        <end position="458"/>
    </location>
</feature>
<dbReference type="PANTHER" id="PTHR33223">
    <property type="entry name" value="CCHC-TYPE DOMAIN-CONTAINING PROTEIN"/>
    <property type="match status" value="1"/>
</dbReference>
<gene>
    <name evidence="4" type="primary">LOC130500649</name>
</gene>
<dbReference type="RefSeq" id="XP_056851566.1">
    <property type="nucleotide sequence ID" value="XM_056995586.1"/>
</dbReference>
<dbReference type="KEGG" id="rsz:130500649"/>
<dbReference type="Pfam" id="PF03732">
    <property type="entry name" value="Retrotrans_gag"/>
    <property type="match status" value="1"/>
</dbReference>